<keyword evidence="6" id="KW-0562">Pair-rule protein</keyword>
<evidence type="ECO:0000256" key="7">
    <source>
        <dbReference type="ARBA" id="ARBA00023015"/>
    </source>
</evidence>
<feature type="domain" description="AF4/FMR2 C-terminal homology" evidence="14">
    <location>
        <begin position="296"/>
        <end position="562"/>
    </location>
</feature>
<dbReference type="InterPro" id="IPR043640">
    <property type="entry name" value="AF4/FMR2_CHD"/>
</dbReference>
<dbReference type="GO" id="GO:0032783">
    <property type="term" value="C:super elongation complex"/>
    <property type="evidence" value="ECO:0007669"/>
    <property type="project" value="TreeGrafter"/>
</dbReference>
<accession>A0A9W9YXE8</accession>
<keyword evidence="10" id="KW-0539">Nucleus</keyword>
<keyword evidence="5" id="KW-0597">Phosphoprotein</keyword>
<evidence type="ECO:0000256" key="13">
    <source>
        <dbReference type="SAM" id="MobiDB-lite"/>
    </source>
</evidence>
<proteinExistence type="inferred from homology"/>
<organism evidence="15 16">
    <name type="scientific">Desmophyllum pertusum</name>
    <dbReference type="NCBI Taxonomy" id="174260"/>
    <lineage>
        <taxon>Eukaryota</taxon>
        <taxon>Metazoa</taxon>
        <taxon>Cnidaria</taxon>
        <taxon>Anthozoa</taxon>
        <taxon>Hexacorallia</taxon>
        <taxon>Scleractinia</taxon>
        <taxon>Caryophylliina</taxon>
        <taxon>Caryophylliidae</taxon>
        <taxon>Desmophyllum</taxon>
    </lineage>
</organism>
<feature type="region of interest" description="Disordered" evidence="13">
    <location>
        <begin position="66"/>
        <end position="99"/>
    </location>
</feature>
<evidence type="ECO:0000256" key="5">
    <source>
        <dbReference type="ARBA" id="ARBA00022553"/>
    </source>
</evidence>
<dbReference type="Proteomes" id="UP001163046">
    <property type="component" value="Unassembled WGS sequence"/>
</dbReference>
<comment type="subcellular location">
    <subcellularLocation>
        <location evidence="1">Nucleus</location>
    </subcellularLocation>
</comment>
<dbReference type="PANTHER" id="PTHR10528:SF17">
    <property type="entry name" value="AF4_FMR2 FAMILY MEMBER LILLI"/>
    <property type="match status" value="1"/>
</dbReference>
<dbReference type="AlphaFoldDB" id="A0A9W9YXE8"/>
<evidence type="ECO:0000256" key="6">
    <source>
        <dbReference type="ARBA" id="ARBA00022788"/>
    </source>
</evidence>
<feature type="compositionally biased region" description="Polar residues" evidence="13">
    <location>
        <begin position="463"/>
        <end position="483"/>
    </location>
</feature>
<evidence type="ECO:0000313" key="16">
    <source>
        <dbReference type="Proteomes" id="UP001163046"/>
    </source>
</evidence>
<keyword evidence="8" id="KW-0238">DNA-binding</keyword>
<keyword evidence="4" id="KW-0217">Developmental protein</keyword>
<feature type="compositionally biased region" description="Basic and acidic residues" evidence="13">
    <location>
        <begin position="146"/>
        <end position="189"/>
    </location>
</feature>
<evidence type="ECO:0000256" key="10">
    <source>
        <dbReference type="ARBA" id="ARBA00023242"/>
    </source>
</evidence>
<feature type="region of interest" description="Disordered" evidence="13">
    <location>
        <begin position="126"/>
        <end position="249"/>
    </location>
</feature>
<feature type="compositionally biased region" description="Polar residues" evidence="13">
    <location>
        <begin position="422"/>
        <end position="437"/>
    </location>
</feature>
<feature type="compositionally biased region" description="Polar residues" evidence="13">
    <location>
        <begin position="240"/>
        <end position="249"/>
    </location>
</feature>
<evidence type="ECO:0000256" key="8">
    <source>
        <dbReference type="ARBA" id="ARBA00023125"/>
    </source>
</evidence>
<evidence type="ECO:0000256" key="9">
    <source>
        <dbReference type="ARBA" id="ARBA00023163"/>
    </source>
</evidence>
<evidence type="ECO:0000313" key="15">
    <source>
        <dbReference type="EMBL" id="KAJ7371212.1"/>
    </source>
</evidence>
<feature type="compositionally biased region" description="Basic and acidic residues" evidence="13">
    <location>
        <begin position="74"/>
        <end position="91"/>
    </location>
</feature>
<protein>
    <recommendedName>
        <fullName evidence="3">AF4/FMR2 family member lilli</fullName>
    </recommendedName>
    <alternativeName>
        <fullName evidence="12">Protein lilliputian</fullName>
    </alternativeName>
</protein>
<feature type="compositionally biased region" description="Low complexity" evidence="13">
    <location>
        <begin position="449"/>
        <end position="462"/>
    </location>
</feature>
<dbReference type="GO" id="GO:0010468">
    <property type="term" value="P:regulation of gene expression"/>
    <property type="evidence" value="ECO:0007669"/>
    <property type="project" value="InterPro"/>
</dbReference>
<dbReference type="PANTHER" id="PTHR10528">
    <property type="entry name" value="AF4/FMR2 FAMILY MEMBER"/>
    <property type="match status" value="1"/>
</dbReference>
<evidence type="ECO:0000259" key="14">
    <source>
        <dbReference type="Pfam" id="PF18876"/>
    </source>
</evidence>
<reference evidence="15" key="1">
    <citation type="submission" date="2023-01" db="EMBL/GenBank/DDBJ databases">
        <title>Genome assembly of the deep-sea coral Lophelia pertusa.</title>
        <authorList>
            <person name="Herrera S."/>
            <person name="Cordes E."/>
        </authorList>
    </citation>
    <scope>NUCLEOTIDE SEQUENCE</scope>
    <source>
        <strain evidence="15">USNM1676648</strain>
        <tissue evidence="15">Polyp</tissue>
    </source>
</reference>
<comment type="function">
    <text evidence="11">Has a role in transcriptional regulation. Acts in parallel with the Ras/MAPK and the PI3K/PKB pathways in the control of cell identity and cellular growth. Essential for regulation of the cytoskeleton and cell growth but not for cell proliferation or growth rate. Required specifically for the microtubule-based basal transport of lipid droplets. Plays a partially redundant function downstream of Raf in cell fate specification in the developing eye. Pair-rule protein that regulates embryonic cellularization, gastrulation and segmentation.</text>
</comment>
<sequence length="568" mass="63631">MLMKMLTRQVKQPSQLMDLAGKKSTKRKAETKNSADVIVTGNETAKPACEVHMDDEDIIVDIVGMETSPGLDSAKSDSKPAPKPKETEKTKGVKTKPVLTNGLSKHVNVKIDLSLLKRIPKLPVNEQIKPSASPPIAETNGSRDVISSHEVKIPKRKLSDVKPVEHDTPKKMKSESDVDSNRTKPRERSSSTNSRHSKDSHRKRSPSLEKDSHRTKRQRHDSENNKVLKNNSDNNKVHDSSLQGFQNGRLTENGVDVVDNGLKPHPCSCSKTSDSDKREVDISRFYDPEPRVPYGPDHYLTEAKRLKHKADSSTDKEAKAFLYVDAVLSFARCGKAIEQNDEVQESRPAFKMYSETLDLLRYTIRNFVNRYTHRSDCVPDKRLSALCMRIQSILYMRLYKLRKDSVMRNVKMVTEHFRGPPKSTQAPSPYTSNTKITGTPSPLSPTPSPSGSVGSVGSNGSNETMTTPSRNGKPSSGSSAMTSPVNVCIPQKIHAMTQQHVLLVNNLVYSQDMWDQAQPVIHEFREFFMDLDRKCGPLTLHSSIVHLFEYIEEGMKCIRESLKAEKSS</sequence>
<feature type="region of interest" description="Disordered" evidence="13">
    <location>
        <begin position="416"/>
        <end position="483"/>
    </location>
</feature>
<evidence type="ECO:0000256" key="4">
    <source>
        <dbReference type="ARBA" id="ARBA00022473"/>
    </source>
</evidence>
<dbReference type="GO" id="GO:0007366">
    <property type="term" value="P:periodic partitioning by pair rule gene"/>
    <property type="evidence" value="ECO:0007669"/>
    <property type="project" value="UniProtKB-KW"/>
</dbReference>
<keyword evidence="16" id="KW-1185">Reference proteome</keyword>
<comment type="caution">
    <text evidence="15">The sequence shown here is derived from an EMBL/GenBank/DDBJ whole genome shotgun (WGS) entry which is preliminary data.</text>
</comment>
<keyword evidence="9" id="KW-0804">Transcription</keyword>
<feature type="region of interest" description="Disordered" evidence="13">
    <location>
        <begin position="1"/>
        <end position="35"/>
    </location>
</feature>
<gene>
    <name evidence="15" type="primary">AFF3</name>
    <name evidence="15" type="ORF">OS493_027326</name>
</gene>
<dbReference type="GO" id="GO:0003677">
    <property type="term" value="F:DNA binding"/>
    <property type="evidence" value="ECO:0007669"/>
    <property type="project" value="UniProtKB-KW"/>
</dbReference>
<dbReference type="InterPro" id="IPR007797">
    <property type="entry name" value="AF4/FMR2"/>
</dbReference>
<dbReference type="EMBL" id="MU826850">
    <property type="protein sequence ID" value="KAJ7371212.1"/>
    <property type="molecule type" value="Genomic_DNA"/>
</dbReference>
<dbReference type="OrthoDB" id="6382204at2759"/>
<evidence type="ECO:0000256" key="1">
    <source>
        <dbReference type="ARBA" id="ARBA00004123"/>
    </source>
</evidence>
<evidence type="ECO:0000256" key="11">
    <source>
        <dbReference type="ARBA" id="ARBA00024653"/>
    </source>
</evidence>
<comment type="similarity">
    <text evidence="2">Belongs to the AF4 family.</text>
</comment>
<keyword evidence="7" id="KW-0805">Transcription regulation</keyword>
<evidence type="ECO:0000256" key="3">
    <source>
        <dbReference type="ARBA" id="ARBA00021888"/>
    </source>
</evidence>
<dbReference type="Pfam" id="PF18876">
    <property type="entry name" value="AFF4_CHD"/>
    <property type="match status" value="1"/>
</dbReference>
<name>A0A9W9YXE8_9CNID</name>
<evidence type="ECO:0000256" key="2">
    <source>
        <dbReference type="ARBA" id="ARBA00007354"/>
    </source>
</evidence>
<evidence type="ECO:0000256" key="12">
    <source>
        <dbReference type="ARBA" id="ARBA00032149"/>
    </source>
</evidence>